<reference evidence="3" key="1">
    <citation type="journal article" date="2020" name="Stud. Mycol.">
        <title>101 Dothideomycetes genomes: a test case for predicting lifestyles and emergence of pathogens.</title>
        <authorList>
            <person name="Haridas S."/>
            <person name="Albert R."/>
            <person name="Binder M."/>
            <person name="Bloem J."/>
            <person name="Labutti K."/>
            <person name="Salamov A."/>
            <person name="Andreopoulos B."/>
            <person name="Baker S."/>
            <person name="Barry K."/>
            <person name="Bills G."/>
            <person name="Bluhm B."/>
            <person name="Cannon C."/>
            <person name="Castanera R."/>
            <person name="Culley D."/>
            <person name="Daum C."/>
            <person name="Ezra D."/>
            <person name="Gonzalez J."/>
            <person name="Henrissat B."/>
            <person name="Kuo A."/>
            <person name="Liang C."/>
            <person name="Lipzen A."/>
            <person name="Lutzoni F."/>
            <person name="Magnuson J."/>
            <person name="Mondo S."/>
            <person name="Nolan M."/>
            <person name="Ohm R."/>
            <person name="Pangilinan J."/>
            <person name="Park H.-J."/>
            <person name="Ramirez L."/>
            <person name="Alfaro M."/>
            <person name="Sun H."/>
            <person name="Tritt A."/>
            <person name="Yoshinaga Y."/>
            <person name="Zwiers L.-H."/>
            <person name="Turgeon B."/>
            <person name="Goodwin S."/>
            <person name="Spatafora J."/>
            <person name="Crous P."/>
            <person name="Grigoriev I."/>
        </authorList>
    </citation>
    <scope>NUCLEOTIDE SEQUENCE</scope>
    <source>
        <strain evidence="3">CBS 279.74</strain>
    </source>
</reference>
<proteinExistence type="predicted"/>
<name>A0A6G1KMV6_9PLEO</name>
<evidence type="ECO:0000313" key="3">
    <source>
        <dbReference type="EMBL" id="KAF2714178.1"/>
    </source>
</evidence>
<feature type="transmembrane region" description="Helical" evidence="2">
    <location>
        <begin position="163"/>
        <end position="186"/>
    </location>
</feature>
<keyword evidence="4" id="KW-1185">Reference proteome</keyword>
<gene>
    <name evidence="3" type="ORF">K504DRAFT_155975</name>
</gene>
<organism evidence="3 4">
    <name type="scientific">Pleomassaria siparia CBS 279.74</name>
    <dbReference type="NCBI Taxonomy" id="1314801"/>
    <lineage>
        <taxon>Eukaryota</taxon>
        <taxon>Fungi</taxon>
        <taxon>Dikarya</taxon>
        <taxon>Ascomycota</taxon>
        <taxon>Pezizomycotina</taxon>
        <taxon>Dothideomycetes</taxon>
        <taxon>Pleosporomycetidae</taxon>
        <taxon>Pleosporales</taxon>
        <taxon>Pleomassariaceae</taxon>
        <taxon>Pleomassaria</taxon>
    </lineage>
</organism>
<feature type="region of interest" description="Disordered" evidence="1">
    <location>
        <begin position="1"/>
        <end position="26"/>
    </location>
</feature>
<evidence type="ECO:0000313" key="4">
    <source>
        <dbReference type="Proteomes" id="UP000799428"/>
    </source>
</evidence>
<keyword evidence="2" id="KW-0812">Transmembrane</keyword>
<keyword evidence="2" id="KW-0472">Membrane</keyword>
<evidence type="ECO:0000256" key="1">
    <source>
        <dbReference type="SAM" id="MobiDB-lite"/>
    </source>
</evidence>
<protein>
    <submittedName>
        <fullName evidence="3">Uncharacterized protein</fullName>
    </submittedName>
</protein>
<dbReference type="EMBL" id="MU005765">
    <property type="protein sequence ID" value="KAF2714178.1"/>
    <property type="molecule type" value="Genomic_DNA"/>
</dbReference>
<evidence type="ECO:0000256" key="2">
    <source>
        <dbReference type="SAM" id="Phobius"/>
    </source>
</evidence>
<sequence>MPTATRRNRKWTDASPSHRPHQHHSLPIYPLSVADGRYSSISHIEIPSRRTATRNAHTSPAMLCLLCIHTRYYGPPPTAAFTSCASNPLSSRRLLAQSAKLSVLCIRDVTIFSRPTGFASKNLNHSRVPAANGQQDATVSPPHHLPANAVCSRRLITNTQASIALLLISYDFMAGFLHVSPARIYFVRMRSQVIL</sequence>
<keyword evidence="2" id="KW-1133">Transmembrane helix</keyword>
<accession>A0A6G1KMV6</accession>
<dbReference type="Proteomes" id="UP000799428">
    <property type="component" value="Unassembled WGS sequence"/>
</dbReference>
<dbReference type="AlphaFoldDB" id="A0A6G1KMV6"/>